<protein>
    <submittedName>
        <fullName evidence="1">Uncharacterized protein</fullName>
    </submittedName>
</protein>
<organism evidence="1">
    <name type="scientific">Myoviridae sp. ctY1522</name>
    <dbReference type="NCBI Taxonomy" id="2825124"/>
    <lineage>
        <taxon>Viruses</taxon>
        <taxon>Duplodnaviria</taxon>
        <taxon>Heunggongvirae</taxon>
        <taxon>Uroviricota</taxon>
        <taxon>Caudoviricetes</taxon>
    </lineage>
</organism>
<dbReference type="EMBL" id="BK015906">
    <property type="protein sequence ID" value="DAF84597.1"/>
    <property type="molecule type" value="Genomic_DNA"/>
</dbReference>
<sequence length="90" mass="10525">MKNAYFTQLKSVKEQSFKDGTMAGIRLALNLVTIALSNRYGFGKQRIAELEKEVNALFNEMCDLNEPELTYQKMERRMKEIRGEDFKIEL</sequence>
<evidence type="ECO:0000313" key="1">
    <source>
        <dbReference type="EMBL" id="DAF84597.1"/>
    </source>
</evidence>
<name>A0A8S5TQX0_9CAUD</name>
<accession>A0A8S5TQX0</accession>
<reference evidence="1" key="1">
    <citation type="journal article" date="2021" name="Proc. Natl. Acad. Sci. U.S.A.">
        <title>A Catalog of Tens of Thousands of Viruses from Human Metagenomes Reveals Hidden Associations with Chronic Diseases.</title>
        <authorList>
            <person name="Tisza M.J."/>
            <person name="Buck C.B."/>
        </authorList>
    </citation>
    <scope>NUCLEOTIDE SEQUENCE</scope>
    <source>
        <strain evidence="1">CtY1522</strain>
    </source>
</reference>
<proteinExistence type="predicted"/>